<evidence type="ECO:0000256" key="2">
    <source>
        <dbReference type="ARBA" id="ARBA00022670"/>
    </source>
</evidence>
<dbReference type="Pfam" id="PF13734">
    <property type="entry name" value="Inhibitor_I69"/>
    <property type="match status" value="1"/>
</dbReference>
<dbReference type="RefSeq" id="WP_229801058.1">
    <property type="nucleotide sequence ID" value="NZ_BMPB01000008.1"/>
</dbReference>
<dbReference type="Proteomes" id="UP000533637">
    <property type="component" value="Unassembled WGS sequence"/>
</dbReference>
<dbReference type="InterPro" id="IPR025896">
    <property type="entry name" value="Spi_Prtas-inh"/>
</dbReference>
<comment type="similarity">
    <text evidence="1">Belongs to the peptidase C10 family.</text>
</comment>
<dbReference type="Gene3D" id="3.90.70.50">
    <property type="entry name" value="Peptidase C10, streptopain"/>
    <property type="match status" value="1"/>
</dbReference>
<evidence type="ECO:0000256" key="4">
    <source>
        <dbReference type="ARBA" id="ARBA00022801"/>
    </source>
</evidence>
<evidence type="ECO:0000313" key="8">
    <source>
        <dbReference type="Proteomes" id="UP000533637"/>
    </source>
</evidence>
<gene>
    <name evidence="7" type="ORF">GGQ57_003587</name>
</gene>
<accession>A0ABR6KQ89</accession>
<dbReference type="EMBL" id="JACHOC010000007">
    <property type="protein sequence ID" value="MBB4623671.1"/>
    <property type="molecule type" value="Genomic_DNA"/>
</dbReference>
<keyword evidence="5" id="KW-0788">Thiol protease</keyword>
<keyword evidence="8" id="KW-1185">Reference proteome</keyword>
<feature type="domain" description="Spi protease inhibitor" evidence="6">
    <location>
        <begin position="73"/>
        <end position="136"/>
    </location>
</feature>
<keyword evidence="4" id="KW-0378">Hydrolase</keyword>
<dbReference type="InterPro" id="IPR044934">
    <property type="entry name" value="Streptopain_sf"/>
</dbReference>
<reference evidence="7 8" key="1">
    <citation type="submission" date="2020-08" db="EMBL/GenBank/DDBJ databases">
        <title>Genomic Encyclopedia of Type Strains, Phase IV (KMG-IV): sequencing the most valuable type-strain genomes for metagenomic binning, comparative biology and taxonomic classification.</title>
        <authorList>
            <person name="Goeker M."/>
        </authorList>
    </citation>
    <scope>NUCLEOTIDE SEQUENCE [LARGE SCALE GENOMIC DNA]</scope>
    <source>
        <strain evidence="7 8">DSM 102983</strain>
    </source>
</reference>
<dbReference type="PRINTS" id="PR00797">
    <property type="entry name" value="STREPTOPAIN"/>
</dbReference>
<dbReference type="SUPFAM" id="SSF54001">
    <property type="entry name" value="Cysteine proteinases"/>
    <property type="match status" value="1"/>
</dbReference>
<keyword evidence="3" id="KW-0732">Signal</keyword>
<sequence length="736" mass="81192">MKKHLLRMLSFGLLGCFALGVQLLSADPIGLAGSLRIAQERYSEAHTSGLKSEGFPDFKLAYIGTEKAIMAASSLRSSAVEDALLYIYNVGDDRGFVIVSGEDQGKQLLRISDNGSFPTGGLSGNMNNFLMMYTRYVKALRSGAIVAQTAGTKAGSSDTDASEFPERVIPLVKAKWEVGYPYNASCPEIGGYLSEAGPAAVAMAQIMSFHKYPAGGVGHISYKYAGSSHGFGGTLTGSKYYWDEMPVELNEKSSDREIDDVSTLIFHCGIAARTNYEYGSTADNEDVWNAFVENFQYDKNLQLYDRAFFSENEWTTMLKTELAAMRPVYYSGEGGENNQGYSWSFVCDGYNKDNLFHLKTGYAGDGYFELGAINIGFYSQNEHQQIITGIRKPTAASEPATLLGISSIDIEGNGQVKLGDNLPISFSLSNFGADGDYYIFSKLFREDEAIEVQREDYEANVELIDNFKRGELIEGNTFTFDVPDSTATYYIYVVGCKAGESVMKPIRTANHPYDYVVVDVKDGNVTLSKAERKLSADPVKVTYDADNNTAVFEVTFHNNQQADYYGTAGLLVTAPGLSTEEYSWEVNNLVNIPAGESRKVSFTGGFDWTVGDTLVVVATYQSGLRDLWYPFYTDIEESTRWFALKVDGSLTVSNETIEQPATGFEYTFDPVSGLLALQSNALMTNLMVYRYDGQAVCRYPIGSQTAYSTYLSIPTGHYILMVQTGQGTEVRKFYKK</sequence>
<evidence type="ECO:0000256" key="3">
    <source>
        <dbReference type="ARBA" id="ARBA00022729"/>
    </source>
</evidence>
<evidence type="ECO:0000256" key="5">
    <source>
        <dbReference type="ARBA" id="ARBA00022807"/>
    </source>
</evidence>
<protein>
    <recommendedName>
        <fullName evidence="6">Spi protease inhibitor domain-containing protein</fullName>
    </recommendedName>
</protein>
<comment type="caution">
    <text evidence="7">The sequence shown here is derived from an EMBL/GenBank/DDBJ whole genome shotgun (WGS) entry which is preliminary data.</text>
</comment>
<dbReference type="Pfam" id="PF01640">
    <property type="entry name" value="Peptidase_C10"/>
    <property type="match status" value="1"/>
</dbReference>
<proteinExistence type="inferred from homology"/>
<evidence type="ECO:0000259" key="6">
    <source>
        <dbReference type="Pfam" id="PF13734"/>
    </source>
</evidence>
<name>A0ABR6KQ89_9BACT</name>
<organism evidence="7 8">
    <name type="scientific">Parabacteroides faecis</name>
    <dbReference type="NCBI Taxonomy" id="1217282"/>
    <lineage>
        <taxon>Bacteria</taxon>
        <taxon>Pseudomonadati</taxon>
        <taxon>Bacteroidota</taxon>
        <taxon>Bacteroidia</taxon>
        <taxon>Bacteroidales</taxon>
        <taxon>Tannerellaceae</taxon>
        <taxon>Parabacteroides</taxon>
    </lineage>
</organism>
<keyword evidence="2" id="KW-0645">Protease</keyword>
<dbReference type="InterPro" id="IPR038765">
    <property type="entry name" value="Papain-like_cys_pep_sf"/>
</dbReference>
<evidence type="ECO:0000256" key="1">
    <source>
        <dbReference type="ARBA" id="ARBA00009693"/>
    </source>
</evidence>
<dbReference type="InterPro" id="IPR000200">
    <property type="entry name" value="Peptidase_C10"/>
</dbReference>
<evidence type="ECO:0000313" key="7">
    <source>
        <dbReference type="EMBL" id="MBB4623671.1"/>
    </source>
</evidence>